<name>A0A1J9RS86_9PEZI</name>
<feature type="compositionally biased region" description="Low complexity" evidence="1">
    <location>
        <begin position="364"/>
        <end position="384"/>
    </location>
</feature>
<dbReference type="AlphaFoldDB" id="A0A1J9RS86"/>
<comment type="caution">
    <text evidence="2">The sequence shown here is derived from an EMBL/GenBank/DDBJ whole genome shotgun (WGS) entry which is preliminary data.</text>
</comment>
<feature type="compositionally biased region" description="Low complexity" evidence="1">
    <location>
        <begin position="427"/>
        <end position="444"/>
    </location>
</feature>
<gene>
    <name evidence="2" type="ORF">BKCO1_5000054</name>
</gene>
<accession>A0A1J9RS86</accession>
<evidence type="ECO:0000313" key="3">
    <source>
        <dbReference type="Proteomes" id="UP000183809"/>
    </source>
</evidence>
<dbReference type="OrthoDB" id="10639545at2759"/>
<proteinExistence type="predicted"/>
<dbReference type="STRING" id="236234.A0A1J9RS86"/>
<feature type="compositionally biased region" description="Low complexity" evidence="1">
    <location>
        <begin position="400"/>
        <end position="410"/>
    </location>
</feature>
<sequence>MAPSSNLRPRGPAAHSTSRGSPTATSAAHPAGRPTGVTKQRKSAPTRSEAETKEAKFVADIEARYRHVKQCLKTMNHAGIDFDCQLDLMMVAHATHYSNHPLSSFLFKDSREVRHRDAMVRRSVVMKTSRGKYRILQEASNLPPLGEVMPPRRDIRPLSSGVKRSTVRPTPGQVSKKDAPKQVAPEENEAAEDTGAAPRPQTAGVPHAAIDEELMDSLRAKPPSSGIILRLYRLNSDRPRIEVLHKKRKASEETLDDDAPVAKRTRAATTSRSDITAGSRPAQIRQHQSDETTTNPQNSSNKAAGGEVATSTGTDDSAPAKKRKRSAKDEENVAGSLPLAKRTRAATSKPAGTTTSTRARGKKAATSTEAESSTTGSEEAANSTPTNSATVQSAVPSAVANTTAPSAQPAAALPTTANATLTTAQSAVPTASTSTSTAAATTAAPHLRTRADAVTGKNGFQLTGPQHLFVTGHDQRAHLTQHYTILDSRGVRVHKTHTWTSSKAGVTADTLDWHDARTMGRLNAWLDQWLRRSCDAPRLRGDMADRRWTEEEFEWLRAYVAGRPEGVGRKVLVGDFNDHWRGRVLERVTPRGERVRMPPRRDRGVEAIYTAMARQRIGWAREERQEEGEEEQEEQEEDGEEDEEE</sequence>
<dbReference type="Proteomes" id="UP000183809">
    <property type="component" value="Unassembled WGS sequence"/>
</dbReference>
<reference evidence="2 3" key="1">
    <citation type="submission" date="2016-10" db="EMBL/GenBank/DDBJ databases">
        <title>Proteomics and genomics reveal pathogen-plant mechanisms compatible with a hemibiotrophic lifestyle of Diplodia corticola.</title>
        <authorList>
            <person name="Fernandes I."/>
            <person name="De Jonge R."/>
            <person name="Van De Peer Y."/>
            <person name="Devreese B."/>
            <person name="Alves A."/>
            <person name="Esteves A.C."/>
        </authorList>
    </citation>
    <scope>NUCLEOTIDE SEQUENCE [LARGE SCALE GENOMIC DNA]</scope>
    <source>
        <strain evidence="2 3">CBS 112549</strain>
    </source>
</reference>
<organism evidence="2 3">
    <name type="scientific">Diplodia corticola</name>
    <dbReference type="NCBI Taxonomy" id="236234"/>
    <lineage>
        <taxon>Eukaryota</taxon>
        <taxon>Fungi</taxon>
        <taxon>Dikarya</taxon>
        <taxon>Ascomycota</taxon>
        <taxon>Pezizomycotina</taxon>
        <taxon>Dothideomycetes</taxon>
        <taxon>Dothideomycetes incertae sedis</taxon>
        <taxon>Botryosphaeriales</taxon>
        <taxon>Botryosphaeriaceae</taxon>
        <taxon>Diplodia</taxon>
    </lineage>
</organism>
<feature type="region of interest" description="Disordered" evidence="1">
    <location>
        <begin position="1"/>
        <end position="53"/>
    </location>
</feature>
<feature type="region of interest" description="Disordered" evidence="1">
    <location>
        <begin position="427"/>
        <end position="446"/>
    </location>
</feature>
<feature type="region of interest" description="Disordered" evidence="1">
    <location>
        <begin position="144"/>
        <end position="203"/>
    </location>
</feature>
<feature type="compositionally biased region" description="Polar residues" evidence="1">
    <location>
        <begin position="267"/>
        <end position="276"/>
    </location>
</feature>
<feature type="region of interest" description="Disordered" evidence="1">
    <location>
        <begin position="619"/>
        <end position="645"/>
    </location>
</feature>
<protein>
    <submittedName>
        <fullName evidence="2">Uncharacterized protein</fullName>
    </submittedName>
</protein>
<feature type="region of interest" description="Disordered" evidence="1">
    <location>
        <begin position="249"/>
        <end position="410"/>
    </location>
</feature>
<feature type="compositionally biased region" description="Polar residues" evidence="1">
    <location>
        <begin position="15"/>
        <end position="26"/>
    </location>
</feature>
<dbReference type="EMBL" id="MNUE01000050">
    <property type="protein sequence ID" value="OJD31303.1"/>
    <property type="molecule type" value="Genomic_DNA"/>
</dbReference>
<evidence type="ECO:0000256" key="1">
    <source>
        <dbReference type="SAM" id="MobiDB-lite"/>
    </source>
</evidence>
<feature type="compositionally biased region" description="Polar residues" evidence="1">
    <location>
        <begin position="291"/>
        <end position="302"/>
    </location>
</feature>
<evidence type="ECO:0000313" key="2">
    <source>
        <dbReference type="EMBL" id="OJD31303.1"/>
    </source>
</evidence>
<dbReference type="RefSeq" id="XP_020127563.1">
    <property type="nucleotide sequence ID" value="XM_020276648.1"/>
</dbReference>
<feature type="compositionally biased region" description="Polar residues" evidence="1">
    <location>
        <begin position="385"/>
        <end position="395"/>
    </location>
</feature>
<dbReference type="GeneID" id="31016909"/>
<feature type="compositionally biased region" description="Acidic residues" evidence="1">
    <location>
        <begin position="625"/>
        <end position="645"/>
    </location>
</feature>
<keyword evidence="3" id="KW-1185">Reference proteome</keyword>